<dbReference type="GO" id="GO:0005576">
    <property type="term" value="C:extracellular region"/>
    <property type="evidence" value="ECO:0007669"/>
    <property type="project" value="UniProtKB-SubCell"/>
</dbReference>
<dbReference type="InterPro" id="IPR003172">
    <property type="entry name" value="ML_dom"/>
</dbReference>
<gene>
    <name evidence="5" type="ORF">B4U80_13797</name>
</gene>
<keyword evidence="6" id="KW-1185">Reference proteome</keyword>
<dbReference type="Gene3D" id="2.60.40.770">
    <property type="match status" value="1"/>
</dbReference>
<comment type="caution">
    <text evidence="5">The sequence shown here is derived from an EMBL/GenBank/DDBJ whole genome shotgun (WGS) entry which is preliminary data.</text>
</comment>
<dbReference type="InterPro" id="IPR014756">
    <property type="entry name" value="Ig_E-set"/>
</dbReference>
<protein>
    <submittedName>
        <fullName evidence="5">Der-p2-like allergen</fullName>
    </submittedName>
</protein>
<dbReference type="EMBL" id="NCKV01003508">
    <property type="protein sequence ID" value="RWS25633.1"/>
    <property type="molecule type" value="Genomic_DNA"/>
</dbReference>
<dbReference type="SMART" id="SM00737">
    <property type="entry name" value="ML"/>
    <property type="match status" value="1"/>
</dbReference>
<dbReference type="Pfam" id="PF02221">
    <property type="entry name" value="E1_DerP2_DerF2"/>
    <property type="match status" value="1"/>
</dbReference>
<organism evidence="5 6">
    <name type="scientific">Leptotrombidium deliense</name>
    <dbReference type="NCBI Taxonomy" id="299467"/>
    <lineage>
        <taxon>Eukaryota</taxon>
        <taxon>Metazoa</taxon>
        <taxon>Ecdysozoa</taxon>
        <taxon>Arthropoda</taxon>
        <taxon>Chelicerata</taxon>
        <taxon>Arachnida</taxon>
        <taxon>Acari</taxon>
        <taxon>Acariformes</taxon>
        <taxon>Trombidiformes</taxon>
        <taxon>Prostigmata</taxon>
        <taxon>Anystina</taxon>
        <taxon>Parasitengona</taxon>
        <taxon>Trombiculoidea</taxon>
        <taxon>Trombiculidae</taxon>
        <taxon>Leptotrombidium</taxon>
    </lineage>
</organism>
<proteinExistence type="inferred from homology"/>
<evidence type="ECO:0000313" key="6">
    <source>
        <dbReference type="Proteomes" id="UP000288716"/>
    </source>
</evidence>
<reference evidence="5 6" key="1">
    <citation type="journal article" date="2018" name="Gigascience">
        <title>Genomes of trombidid mites reveal novel predicted allergens and laterally-transferred genes associated with secondary metabolism.</title>
        <authorList>
            <person name="Dong X."/>
            <person name="Chaisiri K."/>
            <person name="Xia D."/>
            <person name="Armstrong S.D."/>
            <person name="Fang Y."/>
            <person name="Donnelly M.J."/>
            <person name="Kadowaki T."/>
            <person name="McGarry J.W."/>
            <person name="Darby A.C."/>
            <person name="Makepeace B.L."/>
        </authorList>
    </citation>
    <scope>NUCLEOTIDE SEQUENCE [LARGE SCALE GENOMIC DNA]</scope>
    <source>
        <strain evidence="5">UoL-UT</strain>
    </source>
</reference>
<dbReference type="FunFam" id="2.60.40.770:FF:000001">
    <property type="entry name" value="NPC intracellular cholesterol transporter 2"/>
    <property type="match status" value="1"/>
</dbReference>
<evidence type="ECO:0000256" key="2">
    <source>
        <dbReference type="ARBA" id="ARBA00006370"/>
    </source>
</evidence>
<evidence type="ECO:0000256" key="3">
    <source>
        <dbReference type="ARBA" id="ARBA00022525"/>
    </source>
</evidence>
<feature type="domain" description="MD-2-related lipid-recognition" evidence="4">
    <location>
        <begin position="13"/>
        <end position="144"/>
    </location>
</feature>
<evidence type="ECO:0000256" key="1">
    <source>
        <dbReference type="ARBA" id="ARBA00004613"/>
    </source>
</evidence>
<evidence type="ECO:0000259" key="4">
    <source>
        <dbReference type="SMART" id="SM00737"/>
    </source>
</evidence>
<keyword evidence="3" id="KW-0964">Secreted</keyword>
<dbReference type="AlphaFoldDB" id="A0A443SDN5"/>
<dbReference type="Proteomes" id="UP000288716">
    <property type="component" value="Unassembled WGS sequence"/>
</dbReference>
<comment type="similarity">
    <text evidence="2">Belongs to the NPC2 family.</text>
</comment>
<accession>A0A443SDN5</accession>
<evidence type="ECO:0000313" key="5">
    <source>
        <dbReference type="EMBL" id="RWS25633.1"/>
    </source>
</evidence>
<dbReference type="VEuPathDB" id="VectorBase:LDEU006407"/>
<sequence>MINCKMQFYVLRKDLCITAHNMHDVSKTRKGEIQTVSIDPCTSEPCTLKGGTTATITIVFVSNQDSNTATLGGCASMKVFLSTVTLMNFPTTNICDQVNCPIVAGNTYTVKYSVEVPSKNANNVEIKMTLSGDKGNTGCVKFIVNITK</sequence>
<dbReference type="OrthoDB" id="4937502at2759"/>
<name>A0A443SDN5_9ACAR</name>
<dbReference type="SUPFAM" id="SSF81296">
    <property type="entry name" value="E set domains"/>
    <property type="match status" value="1"/>
</dbReference>
<comment type="subcellular location">
    <subcellularLocation>
        <location evidence="1">Secreted</location>
    </subcellularLocation>
</comment>